<dbReference type="RefSeq" id="WP_285870089.1">
    <property type="nucleotide sequence ID" value="NZ_JARFYM010000015.1"/>
</dbReference>
<organism evidence="2 3">
    <name type="scientific">Rhizobium mayense</name>
    <dbReference type="NCBI Taxonomy" id="1312184"/>
    <lineage>
        <taxon>Bacteria</taxon>
        <taxon>Pseudomonadati</taxon>
        <taxon>Pseudomonadota</taxon>
        <taxon>Alphaproteobacteria</taxon>
        <taxon>Hyphomicrobiales</taxon>
        <taxon>Rhizobiaceae</taxon>
        <taxon>Rhizobium/Agrobacterium group</taxon>
        <taxon>Rhizobium</taxon>
    </lineage>
</organism>
<sequence>MDTQFPEFEIFAPKVEIAWTALQQRYAGHLTGAEVDHLFACLVFGLTSPTYAEHEPAHHFDICHALVATMLPPDRTYAALHAVPEPTQPWVESVREQLESQGARMGRTLQEMRNFNDDSAADADPSAPGRSGNSEDKAA</sequence>
<proteinExistence type="predicted"/>
<dbReference type="Proteomes" id="UP001172645">
    <property type="component" value="Unassembled WGS sequence"/>
</dbReference>
<evidence type="ECO:0000256" key="1">
    <source>
        <dbReference type="SAM" id="MobiDB-lite"/>
    </source>
</evidence>
<accession>A0ABT7JX47</accession>
<evidence type="ECO:0000313" key="2">
    <source>
        <dbReference type="EMBL" id="MDL2400926.1"/>
    </source>
</evidence>
<comment type="caution">
    <text evidence="2">The sequence shown here is derived from an EMBL/GenBank/DDBJ whole genome shotgun (WGS) entry which is preliminary data.</text>
</comment>
<evidence type="ECO:0000313" key="3">
    <source>
        <dbReference type="Proteomes" id="UP001172645"/>
    </source>
</evidence>
<feature type="region of interest" description="Disordered" evidence="1">
    <location>
        <begin position="101"/>
        <end position="139"/>
    </location>
</feature>
<dbReference type="EMBL" id="JARFYM010000015">
    <property type="protein sequence ID" value="MDL2400926.1"/>
    <property type="molecule type" value="Genomic_DNA"/>
</dbReference>
<gene>
    <name evidence="2" type="ORF">PY649_18635</name>
</gene>
<name>A0ABT7JX47_9HYPH</name>
<keyword evidence="3" id="KW-1185">Reference proteome</keyword>
<protein>
    <submittedName>
        <fullName evidence="2">Uncharacterized protein</fullName>
    </submittedName>
</protein>
<reference evidence="2" key="1">
    <citation type="submission" date="2023-06" db="EMBL/GenBank/DDBJ databases">
        <title>Phylogenetic Diversity of Rhizobium strains.</title>
        <authorList>
            <person name="Moura F.T."/>
            <person name="Helene L.C.F."/>
            <person name="Hungria M."/>
        </authorList>
    </citation>
    <scope>NUCLEOTIDE SEQUENCE</scope>
    <source>
        <strain evidence="2">CCGE526</strain>
    </source>
</reference>